<evidence type="ECO:0000259" key="2">
    <source>
        <dbReference type="SMART" id="SM01043"/>
    </source>
</evidence>
<comment type="caution">
    <text evidence="3">The sequence shown here is derived from an EMBL/GenBank/DDBJ whole genome shotgun (WGS) entry which is preliminary data.</text>
</comment>
<dbReference type="SUPFAM" id="SSF48452">
    <property type="entry name" value="TPR-like"/>
    <property type="match status" value="3"/>
</dbReference>
<proteinExistence type="predicted"/>
<dbReference type="Pfam" id="PF13181">
    <property type="entry name" value="TPR_8"/>
    <property type="match status" value="1"/>
</dbReference>
<dbReference type="InterPro" id="IPR027417">
    <property type="entry name" value="P-loop_NTPase"/>
</dbReference>
<dbReference type="InterPro" id="IPR019734">
    <property type="entry name" value="TPR_rpt"/>
</dbReference>
<dbReference type="InterPro" id="IPR005158">
    <property type="entry name" value="BTAD"/>
</dbReference>
<reference evidence="3 4" key="1">
    <citation type="submission" date="2017-11" db="EMBL/GenBank/DDBJ databases">
        <title>Evolution of Phototrophy in the Chloroflexi Phylum Driven by Horizontal Gene Transfer.</title>
        <authorList>
            <person name="Ward L.M."/>
            <person name="Hemp J."/>
            <person name="Shih P.M."/>
            <person name="Mcglynn S.E."/>
            <person name="Fischer W."/>
        </authorList>
    </citation>
    <scope>NUCLEOTIDE SEQUENCE [LARGE SCALE GENOMIC DNA]</scope>
    <source>
        <strain evidence="3">JP3_7</strain>
    </source>
</reference>
<dbReference type="PRINTS" id="PR00364">
    <property type="entry name" value="DISEASERSIST"/>
</dbReference>
<gene>
    <name evidence="3" type="ORF">CUN48_10205</name>
</gene>
<dbReference type="Pfam" id="PF13424">
    <property type="entry name" value="TPR_12"/>
    <property type="match status" value="2"/>
</dbReference>
<sequence length="1159" mass="126699">MSRWRVQLLGGFGLWRDETALAHRFETDSARALFAWLCLNAGKPARRDALAALLWPDTSQSAALSALRTTLTRMRRALADTAPALHSDPQTVTLILPADWEVDAALFDQAIAQTRAHTHRRAAGCPDCLARLQQAVAHYAGDLLAGLSVESGLFMDWLAGQREHFHQAALDALETLAERAAMEADWPTALRYSQRQLSLEPWHEPAHRRTMLGLAHQGQRMAALAQYRACRRVLQQEFGADPDPETQRLADAIRLSRWSPAARAPAPGQSRAEALDQLPFIGRGRDLRTLMDLLNQPATRLLSVIGEGGIGKTRLVIRAAQHMRFAFDDGARFIFLHPEDKPAHAPDPAQATSHLAWHIAEACQIGAQGHRSPEAQVLAALKARRHLLVFDSFEHVLEAAGFLGELLEAAPGCAALVASRQRLNLRREQVVRLEGVSLNIEGATGSAGAQLFLALAERNGVVLNAPEARPQIEAICAALHGMPLGIELAAACLSGMGLSALQQAVQQSPGVLSIPIADLPARHRSLQAVFESAWQTLGEAGQQALAALSVLRAPCPPQAAVHLAGSAATLSALVEQSLAHHLADGSLWMHESTRRFAAEKLGAGPDGAMRAQAAQRRHAEWFLRWLAESHSALRSAASADTREQLIASFDDLDAAWRWALAQGEWEWVSAAAFSYETLHRLAGRLADGADRLSHALQIAPPAHDEAACRLRARLLIARDTLQSLRDNQANMEPELREAAALAERIGDRALIILAWSRLARELRDHGKDGARQALDHAQAALQAIEEQPADPDALSAQAEYWRQSGALDFREGRWQPAERHFRTALALARRAQDHLLIPKMMEHLSTVLVARGASAEADALLNEALERYQQLRLTYQQTNVLDLLGQRADAQGHYAQARQHYLKAIELAQASGNRDAEMVTRINLGISCDQMGDYAQALAHTEAALALCRELGGTDHLTVVLANLSLHAHHNGAHDTALHYAREATTLAKHFGIPELEAYGWEFQGHALLAVGQVDAAEAAYRRALEMRQALEQAMLALETRAGLARVALARGDTLDASAWVEPIAAHLLNGHTLDGAEETLRVYWTTYQVLAHNDDRRAEAILRLAAHLIEQRAARLSDAHSQTVYLKVDVHRCILEAWRANSVSHAAATQNLQTGLPQ</sequence>
<dbReference type="SUPFAM" id="SSF52540">
    <property type="entry name" value="P-loop containing nucleoside triphosphate hydrolases"/>
    <property type="match status" value="1"/>
</dbReference>
<dbReference type="InterPro" id="IPR011990">
    <property type="entry name" value="TPR-like_helical_dom_sf"/>
</dbReference>
<accession>A0A2M8QBI0</accession>
<dbReference type="EMBL" id="PGTN01000065">
    <property type="protein sequence ID" value="PJF47149.1"/>
    <property type="molecule type" value="Genomic_DNA"/>
</dbReference>
<organism evidence="3 4">
    <name type="scientific">Candidatus Thermofonsia Clade 3 bacterium</name>
    <dbReference type="NCBI Taxonomy" id="2364212"/>
    <lineage>
        <taxon>Bacteria</taxon>
        <taxon>Bacillati</taxon>
        <taxon>Chloroflexota</taxon>
        <taxon>Candidatus Thermofontia</taxon>
        <taxon>Candidatus Thermofonsia Clade 3</taxon>
    </lineage>
</organism>
<dbReference type="SUPFAM" id="SSF46894">
    <property type="entry name" value="C-terminal effector domain of the bipartite response regulators"/>
    <property type="match status" value="1"/>
</dbReference>
<dbReference type="GO" id="GO:0003677">
    <property type="term" value="F:DNA binding"/>
    <property type="evidence" value="ECO:0007669"/>
    <property type="project" value="InterPro"/>
</dbReference>
<feature type="coiled-coil region" evidence="1">
    <location>
        <begin position="1014"/>
        <end position="1041"/>
    </location>
</feature>
<dbReference type="InterPro" id="IPR016032">
    <property type="entry name" value="Sig_transdc_resp-reg_C-effctor"/>
</dbReference>
<dbReference type="PANTHER" id="PTHR47691">
    <property type="entry name" value="REGULATOR-RELATED"/>
    <property type="match status" value="1"/>
</dbReference>
<dbReference type="Gene3D" id="1.10.10.10">
    <property type="entry name" value="Winged helix-like DNA-binding domain superfamily/Winged helix DNA-binding domain"/>
    <property type="match status" value="1"/>
</dbReference>
<dbReference type="Pfam" id="PF03704">
    <property type="entry name" value="BTAD"/>
    <property type="match status" value="1"/>
</dbReference>
<feature type="domain" description="Bacterial transcriptional activator" evidence="2">
    <location>
        <begin position="102"/>
        <end position="254"/>
    </location>
</feature>
<dbReference type="Gene3D" id="3.40.50.300">
    <property type="entry name" value="P-loop containing nucleotide triphosphate hydrolases"/>
    <property type="match status" value="1"/>
</dbReference>
<evidence type="ECO:0000313" key="3">
    <source>
        <dbReference type="EMBL" id="PJF47149.1"/>
    </source>
</evidence>
<keyword evidence="1" id="KW-0175">Coiled coil</keyword>
<dbReference type="GO" id="GO:0006355">
    <property type="term" value="P:regulation of DNA-templated transcription"/>
    <property type="evidence" value="ECO:0007669"/>
    <property type="project" value="InterPro"/>
</dbReference>
<protein>
    <recommendedName>
        <fullName evidence="2">Bacterial transcriptional activator domain-containing protein</fullName>
    </recommendedName>
</protein>
<dbReference type="SMART" id="SM00028">
    <property type="entry name" value="TPR"/>
    <property type="match status" value="5"/>
</dbReference>
<dbReference type="SMART" id="SM01043">
    <property type="entry name" value="BTAD"/>
    <property type="match status" value="1"/>
</dbReference>
<dbReference type="AlphaFoldDB" id="A0A2M8QBI0"/>
<evidence type="ECO:0000256" key="1">
    <source>
        <dbReference type="SAM" id="Coils"/>
    </source>
</evidence>
<dbReference type="Gene3D" id="1.25.40.10">
    <property type="entry name" value="Tetratricopeptide repeat domain"/>
    <property type="match status" value="3"/>
</dbReference>
<evidence type="ECO:0000313" key="4">
    <source>
        <dbReference type="Proteomes" id="UP000230790"/>
    </source>
</evidence>
<dbReference type="PANTHER" id="PTHR47691:SF3">
    <property type="entry name" value="HTH-TYPE TRANSCRIPTIONAL REGULATOR RV0890C-RELATED"/>
    <property type="match status" value="1"/>
</dbReference>
<dbReference type="Proteomes" id="UP000230790">
    <property type="component" value="Unassembled WGS sequence"/>
</dbReference>
<dbReference type="InterPro" id="IPR036388">
    <property type="entry name" value="WH-like_DNA-bd_sf"/>
</dbReference>
<name>A0A2M8QBI0_9CHLR</name>